<comment type="caution">
    <text evidence="2">The sequence shown here is derived from an EMBL/GenBank/DDBJ whole genome shotgun (WGS) entry which is preliminary data.</text>
</comment>
<sequence>MASACIAASWTASLPYPASRHQQYQQTPLRPSTATWNTKFPPGLNLDLSLPAATPKRTPIGMTRYAPSTSSTELYPGPQKPRLRLATPTSSAPPPSVEPTRRFDPFAEDDAPVASSSQNTPPPSRGRPLTPLAITVPAPAPAVEGGRVGRRRAPSFSAGTPRPSAPLSTLSALSCAPSPAPSLARARSPPTDVVGSVSAPPVPMAPTPFHARHYPTSDARARLLARTLLNRIHAVGRPRSMYSCGSSSSPYSRTSMGGCRVGNGYESECGGRGYVPSRLSECVVAAC</sequence>
<keyword evidence="3" id="KW-1185">Reference proteome</keyword>
<accession>A0AAD6TDB7</accession>
<feature type="region of interest" description="Disordered" evidence="1">
    <location>
        <begin position="51"/>
        <end position="201"/>
    </location>
</feature>
<reference evidence="2" key="1">
    <citation type="submission" date="2023-03" db="EMBL/GenBank/DDBJ databases">
        <title>Massive genome expansion in bonnet fungi (Mycena s.s.) driven by repeated elements and novel gene families across ecological guilds.</title>
        <authorList>
            <consortium name="Lawrence Berkeley National Laboratory"/>
            <person name="Harder C.B."/>
            <person name="Miyauchi S."/>
            <person name="Viragh M."/>
            <person name="Kuo A."/>
            <person name="Thoen E."/>
            <person name="Andreopoulos B."/>
            <person name="Lu D."/>
            <person name="Skrede I."/>
            <person name="Drula E."/>
            <person name="Henrissat B."/>
            <person name="Morin E."/>
            <person name="Kohler A."/>
            <person name="Barry K."/>
            <person name="LaButti K."/>
            <person name="Morin E."/>
            <person name="Salamov A."/>
            <person name="Lipzen A."/>
            <person name="Mereny Z."/>
            <person name="Hegedus B."/>
            <person name="Baldrian P."/>
            <person name="Stursova M."/>
            <person name="Weitz H."/>
            <person name="Taylor A."/>
            <person name="Grigoriev I.V."/>
            <person name="Nagy L.G."/>
            <person name="Martin F."/>
            <person name="Kauserud H."/>
        </authorList>
    </citation>
    <scope>NUCLEOTIDE SEQUENCE</scope>
    <source>
        <strain evidence="2">CBHHK200</strain>
    </source>
</reference>
<protein>
    <submittedName>
        <fullName evidence="2">Uncharacterized protein</fullName>
    </submittedName>
</protein>
<dbReference type="Proteomes" id="UP001218188">
    <property type="component" value="Unassembled WGS sequence"/>
</dbReference>
<proteinExistence type="predicted"/>
<dbReference type="EMBL" id="JARJCM010000014">
    <property type="protein sequence ID" value="KAJ7041862.1"/>
    <property type="molecule type" value="Genomic_DNA"/>
</dbReference>
<evidence type="ECO:0000313" key="2">
    <source>
        <dbReference type="EMBL" id="KAJ7041862.1"/>
    </source>
</evidence>
<gene>
    <name evidence="2" type="ORF">C8F04DRAFT_1077510</name>
</gene>
<dbReference type="AlphaFoldDB" id="A0AAD6TDB7"/>
<name>A0AAD6TDB7_9AGAR</name>
<evidence type="ECO:0000313" key="3">
    <source>
        <dbReference type="Proteomes" id="UP001218188"/>
    </source>
</evidence>
<organism evidence="2 3">
    <name type="scientific">Mycena alexandri</name>
    <dbReference type="NCBI Taxonomy" id="1745969"/>
    <lineage>
        <taxon>Eukaryota</taxon>
        <taxon>Fungi</taxon>
        <taxon>Dikarya</taxon>
        <taxon>Basidiomycota</taxon>
        <taxon>Agaricomycotina</taxon>
        <taxon>Agaricomycetes</taxon>
        <taxon>Agaricomycetidae</taxon>
        <taxon>Agaricales</taxon>
        <taxon>Marasmiineae</taxon>
        <taxon>Mycenaceae</taxon>
        <taxon>Mycena</taxon>
    </lineage>
</organism>
<evidence type="ECO:0000256" key="1">
    <source>
        <dbReference type="SAM" id="MobiDB-lite"/>
    </source>
</evidence>
<feature type="compositionally biased region" description="Low complexity" evidence="1">
    <location>
        <begin position="160"/>
        <end position="191"/>
    </location>
</feature>